<evidence type="ECO:0000256" key="2">
    <source>
        <dbReference type="SAM" id="Phobius"/>
    </source>
</evidence>
<comment type="caution">
    <text evidence="3">The sequence shown here is derived from an EMBL/GenBank/DDBJ whole genome shotgun (WGS) entry which is preliminary data.</text>
</comment>
<dbReference type="AlphaFoldDB" id="A0A1F7WY46"/>
<keyword evidence="2" id="KW-0812">Transmembrane</keyword>
<name>A0A1F7WY46_9BACT</name>
<proteinExistence type="predicted"/>
<keyword evidence="2" id="KW-0472">Membrane</keyword>
<organism evidence="3 4">
    <name type="scientific">Candidatus Wallbacteria bacterium GWC2_49_35</name>
    <dbReference type="NCBI Taxonomy" id="1817813"/>
    <lineage>
        <taxon>Bacteria</taxon>
        <taxon>Candidatus Walliibacteriota</taxon>
    </lineage>
</organism>
<evidence type="ECO:0000256" key="1">
    <source>
        <dbReference type="SAM" id="MobiDB-lite"/>
    </source>
</evidence>
<keyword evidence="2" id="KW-1133">Transmembrane helix</keyword>
<feature type="region of interest" description="Disordered" evidence="1">
    <location>
        <begin position="165"/>
        <end position="216"/>
    </location>
</feature>
<reference evidence="3 4" key="1">
    <citation type="journal article" date="2016" name="Nat. Commun.">
        <title>Thousands of microbial genomes shed light on interconnected biogeochemical processes in an aquifer system.</title>
        <authorList>
            <person name="Anantharaman K."/>
            <person name="Brown C.T."/>
            <person name="Hug L.A."/>
            <person name="Sharon I."/>
            <person name="Castelle C.J."/>
            <person name="Probst A.J."/>
            <person name="Thomas B.C."/>
            <person name="Singh A."/>
            <person name="Wilkins M.J."/>
            <person name="Karaoz U."/>
            <person name="Brodie E.L."/>
            <person name="Williams K.H."/>
            <person name="Hubbard S.S."/>
            <person name="Banfield J.F."/>
        </authorList>
    </citation>
    <scope>NUCLEOTIDE SEQUENCE [LARGE SCALE GENOMIC DNA]</scope>
</reference>
<evidence type="ECO:0000313" key="3">
    <source>
        <dbReference type="EMBL" id="OGM07048.1"/>
    </source>
</evidence>
<protein>
    <submittedName>
        <fullName evidence="3">Uncharacterized protein</fullName>
    </submittedName>
</protein>
<feature type="transmembrane region" description="Helical" evidence="2">
    <location>
        <begin position="121"/>
        <end position="139"/>
    </location>
</feature>
<gene>
    <name evidence="3" type="ORF">A2008_13240</name>
</gene>
<dbReference type="EMBL" id="MGFH01000049">
    <property type="protein sequence ID" value="OGM07048.1"/>
    <property type="molecule type" value="Genomic_DNA"/>
</dbReference>
<sequence>MLEMSLSRKSRLNNMILVACMVSFAFVAMFYETASASAKHLIVGGLIGAGAVIAWPTIIGGVTAIAGGIGAAGAAAAGAVAVGGAAVGGAVAGVGAAVGGAVTAGFGAVGGAVAAITASPLFLPALIVVGAIVAGVLIYKHFQNKKDKESVSPFSAVDSKNNGRITDSAPVVDKSSAEPAVSSSIPSDKNQSASKNVSSSTEQPASQQAYQDDSSKGIKDRYTAAYQNYVRLLESDASNGTSAEIMQAFQQLKTAQTEYRNYLEAHPEAAK</sequence>
<accession>A0A1F7WY46</accession>
<evidence type="ECO:0000313" key="4">
    <source>
        <dbReference type="Proteomes" id="UP000178735"/>
    </source>
</evidence>
<feature type="compositionally biased region" description="Polar residues" evidence="1">
    <location>
        <begin position="181"/>
        <end position="212"/>
    </location>
</feature>
<dbReference type="Proteomes" id="UP000178735">
    <property type="component" value="Unassembled WGS sequence"/>
</dbReference>
<feature type="transmembrane region" description="Helical" evidence="2">
    <location>
        <begin position="12"/>
        <end position="31"/>
    </location>
</feature>